<dbReference type="AlphaFoldDB" id="A0AAW2XTB6"/>
<dbReference type="InterPro" id="IPR016024">
    <property type="entry name" value="ARM-type_fold"/>
</dbReference>
<comment type="caution">
    <text evidence="4">The sequence shown here is derived from an EMBL/GenBank/DDBJ whole genome shotgun (WGS) entry which is preliminary data.</text>
</comment>
<dbReference type="InterPro" id="IPR011989">
    <property type="entry name" value="ARM-like"/>
</dbReference>
<organism evidence="4">
    <name type="scientific">Sesamum latifolium</name>
    <dbReference type="NCBI Taxonomy" id="2727402"/>
    <lineage>
        <taxon>Eukaryota</taxon>
        <taxon>Viridiplantae</taxon>
        <taxon>Streptophyta</taxon>
        <taxon>Embryophyta</taxon>
        <taxon>Tracheophyta</taxon>
        <taxon>Spermatophyta</taxon>
        <taxon>Magnoliopsida</taxon>
        <taxon>eudicotyledons</taxon>
        <taxon>Gunneridae</taxon>
        <taxon>Pentapetalae</taxon>
        <taxon>asterids</taxon>
        <taxon>lamiids</taxon>
        <taxon>Lamiales</taxon>
        <taxon>Pedaliaceae</taxon>
        <taxon>Sesamum</taxon>
    </lineage>
</organism>
<dbReference type="InterPro" id="IPR013878">
    <property type="entry name" value="Mo25"/>
</dbReference>
<dbReference type="PANTHER" id="PTHR10182">
    <property type="entry name" value="CALCIUM-BINDING PROTEIN 39-RELATED"/>
    <property type="match status" value="1"/>
</dbReference>
<dbReference type="Gene3D" id="1.10.3970.10">
    <property type="entry name" value="BSD domain"/>
    <property type="match status" value="1"/>
</dbReference>
<dbReference type="Pfam" id="PF08569">
    <property type="entry name" value="Mo25"/>
    <property type="match status" value="1"/>
</dbReference>
<feature type="compositionally biased region" description="Acidic residues" evidence="2">
    <location>
        <begin position="580"/>
        <end position="597"/>
    </location>
</feature>
<dbReference type="SUPFAM" id="SSF48371">
    <property type="entry name" value="ARM repeat"/>
    <property type="match status" value="1"/>
</dbReference>
<evidence type="ECO:0000259" key="3">
    <source>
        <dbReference type="PROSITE" id="PS50858"/>
    </source>
</evidence>
<dbReference type="SMART" id="SM00751">
    <property type="entry name" value="BSD"/>
    <property type="match status" value="1"/>
</dbReference>
<dbReference type="Pfam" id="PF03909">
    <property type="entry name" value="BSD"/>
    <property type="match status" value="1"/>
</dbReference>
<dbReference type="Gene3D" id="1.25.10.10">
    <property type="entry name" value="Leucine-rich Repeat Variant"/>
    <property type="match status" value="1"/>
</dbReference>
<feature type="region of interest" description="Disordered" evidence="2">
    <location>
        <begin position="658"/>
        <end position="743"/>
    </location>
</feature>
<evidence type="ECO:0000256" key="1">
    <source>
        <dbReference type="ARBA" id="ARBA00011012"/>
    </source>
</evidence>
<name>A0AAW2XTB6_9LAMI</name>
<proteinExistence type="inferred from homology"/>
<dbReference type="PROSITE" id="PS50858">
    <property type="entry name" value="BSD"/>
    <property type="match status" value="1"/>
</dbReference>
<feature type="region of interest" description="Disordered" evidence="2">
    <location>
        <begin position="580"/>
        <end position="646"/>
    </location>
</feature>
<dbReference type="PANTHER" id="PTHR10182:SF3">
    <property type="entry name" value="PROTEIN MO25"/>
    <property type="match status" value="1"/>
</dbReference>
<dbReference type="EMBL" id="JACGWN010000003">
    <property type="protein sequence ID" value="KAL0457297.1"/>
    <property type="molecule type" value="Genomic_DNA"/>
</dbReference>
<feature type="compositionally biased region" description="Basic and acidic residues" evidence="2">
    <location>
        <begin position="699"/>
        <end position="708"/>
    </location>
</feature>
<dbReference type="InterPro" id="IPR035925">
    <property type="entry name" value="BSD_dom_sf"/>
</dbReference>
<comment type="similarity">
    <text evidence="1">Belongs to the Mo25 family.</text>
</comment>
<gene>
    <name evidence="4" type="ORF">Slati_1068900</name>
</gene>
<feature type="region of interest" description="Disordered" evidence="2">
    <location>
        <begin position="336"/>
        <end position="356"/>
    </location>
</feature>
<dbReference type="FunFam" id="1.25.10.10:FF:000247">
    <property type="entry name" value="calcium-binding protein 39"/>
    <property type="match status" value="1"/>
</dbReference>
<reference evidence="4" key="1">
    <citation type="submission" date="2020-06" db="EMBL/GenBank/DDBJ databases">
        <authorList>
            <person name="Li T."/>
            <person name="Hu X."/>
            <person name="Zhang T."/>
            <person name="Song X."/>
            <person name="Zhang H."/>
            <person name="Dai N."/>
            <person name="Sheng W."/>
            <person name="Hou X."/>
            <person name="Wei L."/>
        </authorList>
    </citation>
    <scope>NUCLEOTIDE SEQUENCE</scope>
    <source>
        <strain evidence="4">KEN1</strain>
        <tissue evidence="4">Leaf</tissue>
    </source>
</reference>
<feature type="compositionally biased region" description="Acidic residues" evidence="2">
    <location>
        <begin position="686"/>
        <end position="697"/>
    </location>
</feature>
<reference evidence="4" key="2">
    <citation type="journal article" date="2024" name="Plant">
        <title>Genomic evolution and insights into agronomic trait innovations of Sesamum species.</title>
        <authorList>
            <person name="Miao H."/>
            <person name="Wang L."/>
            <person name="Qu L."/>
            <person name="Liu H."/>
            <person name="Sun Y."/>
            <person name="Le M."/>
            <person name="Wang Q."/>
            <person name="Wei S."/>
            <person name="Zheng Y."/>
            <person name="Lin W."/>
            <person name="Duan Y."/>
            <person name="Cao H."/>
            <person name="Xiong S."/>
            <person name="Wang X."/>
            <person name="Wei L."/>
            <person name="Li C."/>
            <person name="Ma Q."/>
            <person name="Ju M."/>
            <person name="Zhao R."/>
            <person name="Li G."/>
            <person name="Mu C."/>
            <person name="Tian Q."/>
            <person name="Mei H."/>
            <person name="Zhang T."/>
            <person name="Gao T."/>
            <person name="Zhang H."/>
        </authorList>
    </citation>
    <scope>NUCLEOTIDE SEQUENCE</scope>
    <source>
        <strain evidence="4">KEN1</strain>
    </source>
</reference>
<dbReference type="GO" id="GO:0043539">
    <property type="term" value="F:protein serine/threonine kinase activator activity"/>
    <property type="evidence" value="ECO:0007669"/>
    <property type="project" value="TreeGrafter"/>
</dbReference>
<evidence type="ECO:0000313" key="4">
    <source>
        <dbReference type="EMBL" id="KAL0457297.1"/>
    </source>
</evidence>
<protein>
    <submittedName>
        <fullName evidence="4">Calcium-binding protein 39-like</fullName>
    </submittedName>
</protein>
<dbReference type="InterPro" id="IPR005607">
    <property type="entry name" value="BSD_dom"/>
</dbReference>
<feature type="compositionally biased region" description="Acidic residues" evidence="2">
    <location>
        <begin position="724"/>
        <end position="743"/>
    </location>
</feature>
<dbReference type="GO" id="GO:0035556">
    <property type="term" value="P:intracellular signal transduction"/>
    <property type="evidence" value="ECO:0007669"/>
    <property type="project" value="TreeGrafter"/>
</dbReference>
<sequence length="743" mass="83834">MSFSFFKQSRPKTPQELAKAVKDSLMALDSKTVAEVKALEKVDSFSSIVELLRIPLNGDGEIEPSADQVAQLTLEICNEDVISLLFHKLPTLGWETRKNLVHCWSILLKQKVDSVFCCAKYMENHLELLDFLVVCYDNKEIALTCGHMLRECIKLPTLAKYMLESPSFELFFKFVELPNFDIASDAFSTFKDLLTKHATAVSEFLATHYNEFFEQYEKLLTSANYVTRRQSLKLLSEFLLESPNSNIMKRYIAEVRHLKVMMTLLKDSSKNIQISAFHIFKVFVANPNKPRDIKVILAKNHEKLLALLPSLSAGKGAEDDQFEEEKELIIKEIERPRPLSPSTPTPANHEISPPPTSSWGFGSTLFRTIASKSESLLDNYYKDLQEFSSGLQKETSVIRQVASRAVQDLPARLESGAAIAQESLEAVGQAIDNVGSTVSEIIGKDLNFASNDGFSNSHLDGDSGNLDKDLNFGGTAKPYSRIEALIRGLQCNIRTYCDEVEESDYNDWKMGFRVEEKREEIERLVEENGVIKEIYDEIVPKKVDEETFWCRYFYKVDKVVKAEEARARIVRRAISAEEEEELSWDVDDDDNDNDEENGEWKSRNDMKKGVEEKGKGVENLQTESGGKEGERDDEDAGVSGTKSVVLVDEENLEERLTCNEKEGSEGKLGSDISIISSQRSSHAEDDLGWDEIEEIGSGDESKIGEHRSPSPSNAVDLRKRLSAAEEDEELTWDIEDDVEPVKS</sequence>
<evidence type="ECO:0000256" key="2">
    <source>
        <dbReference type="SAM" id="MobiDB-lite"/>
    </source>
</evidence>
<feature type="compositionally biased region" description="Low complexity" evidence="2">
    <location>
        <begin position="670"/>
        <end position="680"/>
    </location>
</feature>
<feature type="domain" description="BSD" evidence="3">
    <location>
        <begin position="508"/>
        <end position="560"/>
    </location>
</feature>
<feature type="compositionally biased region" description="Basic and acidic residues" evidence="2">
    <location>
        <begin position="598"/>
        <end position="616"/>
    </location>
</feature>
<accession>A0AAW2XTB6</accession>
<dbReference type="SUPFAM" id="SSF140383">
    <property type="entry name" value="BSD domain-like"/>
    <property type="match status" value="1"/>
</dbReference>